<keyword evidence="3" id="KW-1185">Reference proteome</keyword>
<gene>
    <name evidence="2" type="ORF">IW252_001496</name>
</gene>
<dbReference type="RefSeq" id="WP_196835996.1">
    <property type="nucleotide sequence ID" value="NZ_JADOTZ010000001.1"/>
</dbReference>
<comment type="caution">
    <text evidence="2">The sequence shown here is derived from an EMBL/GenBank/DDBJ whole genome shotgun (WGS) entry which is preliminary data.</text>
</comment>
<evidence type="ECO:0000313" key="3">
    <source>
        <dbReference type="Proteomes" id="UP000625033"/>
    </source>
</evidence>
<proteinExistence type="predicted"/>
<dbReference type="EMBL" id="JADOTZ010000001">
    <property type="protein sequence ID" value="MBG6084729.1"/>
    <property type="molecule type" value="Genomic_DNA"/>
</dbReference>
<accession>A0A931D9A6</accession>
<dbReference type="Proteomes" id="UP000625033">
    <property type="component" value="Unassembled WGS sequence"/>
</dbReference>
<evidence type="ECO:0000256" key="1">
    <source>
        <dbReference type="SAM" id="MobiDB-lite"/>
    </source>
</evidence>
<sequence>MEALAIIGTGILILIVAKMLRKKPPPQVHDAGRSSQQRSGANPDPNWEDHVNHHHPGIGLELAVGIGAGALISRSRDAGEEAELGSLVEADEFEHERGYYEDADPGWEDYANHHH</sequence>
<name>A0A931D9A6_9MICC</name>
<dbReference type="AlphaFoldDB" id="A0A931D9A6"/>
<organism evidence="2 3">
    <name type="scientific">Zhihengliuella flava</name>
    <dbReference type="NCBI Taxonomy" id="1285193"/>
    <lineage>
        <taxon>Bacteria</taxon>
        <taxon>Bacillati</taxon>
        <taxon>Actinomycetota</taxon>
        <taxon>Actinomycetes</taxon>
        <taxon>Micrococcales</taxon>
        <taxon>Micrococcaceae</taxon>
        <taxon>Zhihengliuella</taxon>
    </lineage>
</organism>
<evidence type="ECO:0000313" key="2">
    <source>
        <dbReference type="EMBL" id="MBG6084729.1"/>
    </source>
</evidence>
<feature type="region of interest" description="Disordered" evidence="1">
    <location>
        <begin position="24"/>
        <end position="55"/>
    </location>
</feature>
<reference evidence="2" key="1">
    <citation type="submission" date="2020-11" db="EMBL/GenBank/DDBJ databases">
        <title>Sequencing the genomes of 1000 actinobacteria strains.</title>
        <authorList>
            <person name="Klenk H.-P."/>
        </authorList>
    </citation>
    <scope>NUCLEOTIDE SEQUENCE</scope>
    <source>
        <strain evidence="2">DSM 26152</strain>
    </source>
</reference>
<protein>
    <submittedName>
        <fullName evidence="2">Uncharacterized protein</fullName>
    </submittedName>
</protein>